<dbReference type="CDD" id="cd16443">
    <property type="entry name" value="LplA"/>
    <property type="match status" value="1"/>
</dbReference>
<comment type="similarity">
    <text evidence="2">Belongs to the LplA family.</text>
</comment>
<dbReference type="UniPathway" id="UPA00537">
    <property type="reaction ID" value="UER00595"/>
</dbReference>
<dbReference type="Gene3D" id="3.30.930.10">
    <property type="entry name" value="Bira Bifunctional Protein, Domain 2"/>
    <property type="match status" value="1"/>
</dbReference>
<evidence type="ECO:0000259" key="3">
    <source>
        <dbReference type="PROSITE" id="PS51733"/>
    </source>
</evidence>
<dbReference type="RefSeq" id="XP_009497800.1">
    <property type="nucleotide sequence ID" value="XM_009499525.1"/>
</dbReference>
<dbReference type="STRING" id="691883.A0A058Z0H0"/>
<dbReference type="SUPFAM" id="SSF55681">
    <property type="entry name" value="Class II aaRS and biotin synthetases"/>
    <property type="match status" value="1"/>
</dbReference>
<protein>
    <recommendedName>
        <fullName evidence="3">BPL/LPL catalytic domain-containing protein</fullName>
    </recommendedName>
</protein>
<dbReference type="GeneID" id="20530437"/>
<dbReference type="Pfam" id="PF21948">
    <property type="entry name" value="LplA-B_cat"/>
    <property type="match status" value="1"/>
</dbReference>
<reference evidence="4" key="1">
    <citation type="submission" date="2013-04" db="EMBL/GenBank/DDBJ databases">
        <title>The Genome Sequence of Fonticula alba ATCC 38817.</title>
        <authorList>
            <consortium name="The Broad Institute Genomics Platform"/>
            <person name="Russ C."/>
            <person name="Cuomo C."/>
            <person name="Burger G."/>
            <person name="Gray M.W."/>
            <person name="Holland P.W.H."/>
            <person name="King N."/>
            <person name="Lang F.B.F."/>
            <person name="Roger A.J."/>
            <person name="Ruiz-Trillo I."/>
            <person name="Brown M."/>
            <person name="Walker B."/>
            <person name="Young S."/>
            <person name="Zeng Q."/>
            <person name="Gargeya S."/>
            <person name="Fitzgerald M."/>
            <person name="Haas B."/>
            <person name="Abouelleil A."/>
            <person name="Allen A.W."/>
            <person name="Alvarado L."/>
            <person name="Arachchi H.M."/>
            <person name="Berlin A.M."/>
            <person name="Chapman S.B."/>
            <person name="Gainer-Dewar J."/>
            <person name="Goldberg J."/>
            <person name="Griggs A."/>
            <person name="Gujja S."/>
            <person name="Hansen M."/>
            <person name="Howarth C."/>
            <person name="Imamovic A."/>
            <person name="Ireland A."/>
            <person name="Larimer J."/>
            <person name="McCowan C."/>
            <person name="Murphy C."/>
            <person name="Pearson M."/>
            <person name="Poon T.W."/>
            <person name="Priest M."/>
            <person name="Roberts A."/>
            <person name="Saif S."/>
            <person name="Shea T."/>
            <person name="Sisk P."/>
            <person name="Sykes S."/>
            <person name="Wortman J."/>
            <person name="Nusbaum C."/>
            <person name="Birren B."/>
        </authorList>
    </citation>
    <scope>NUCLEOTIDE SEQUENCE [LARGE SCALE GENOMIC DNA]</scope>
    <source>
        <strain evidence="4">ATCC 38817</strain>
    </source>
</reference>
<proteinExistence type="inferred from homology"/>
<sequence>MLPALSSIARGLRRAGHPAVTLRVAAFYSGDAAATATTTPAAAPKPNVVPDEYYNLEKATPDTLNVFYLESTDPFLNLATEEWLFRSLDVTKTRVLMFYQNRPCIVVGRNQNLWTELNPRRLAHLNGLPGREPIALVRRRSGGGSVFHDLGNTNWSLVSHRTIFDKAETANIIAGALNRLDVVDGASTSARQDVLVGGDKVSGAAYSIIRDRALHHATMLLSADLNMLRGTLSGEAELNITSRGVKSVSSPVRNLRVPAKDQPGELVALQAMDFSKAVVEELRAFFEPKDVVFTHMPEATMRIIPDVIKNYEELRSWDWFHGQNPNFEQAIRADVGGWELSLRLKSERGLIVGIEIESCSAPPLPVEHPISQEALLIRLHGFCEALTGQRYNEAHGVASRHLERFGSGADASGAFSLGRALQEAIVDRYFVPIGLPGDAP</sequence>
<dbReference type="PROSITE" id="PS51733">
    <property type="entry name" value="BPL_LPL_CATALYTIC"/>
    <property type="match status" value="1"/>
</dbReference>
<dbReference type="InterPro" id="IPR045864">
    <property type="entry name" value="aa-tRNA-synth_II/BPL/LPL"/>
</dbReference>
<dbReference type="AlphaFoldDB" id="A0A058Z0H0"/>
<keyword evidence="5" id="KW-1185">Reference proteome</keyword>
<dbReference type="GO" id="GO:0005739">
    <property type="term" value="C:mitochondrion"/>
    <property type="evidence" value="ECO:0007669"/>
    <property type="project" value="TreeGrafter"/>
</dbReference>
<dbReference type="Proteomes" id="UP000030693">
    <property type="component" value="Unassembled WGS sequence"/>
</dbReference>
<evidence type="ECO:0000256" key="2">
    <source>
        <dbReference type="ARBA" id="ARBA00008242"/>
    </source>
</evidence>
<evidence type="ECO:0000256" key="1">
    <source>
        <dbReference type="ARBA" id="ARBA00005085"/>
    </source>
</evidence>
<dbReference type="InterPro" id="IPR004562">
    <property type="entry name" value="LipoylTrfase_LipoateP_Ligase"/>
</dbReference>
<comment type="pathway">
    <text evidence="1">Protein modification; protein lipoylation via exogenous pathway; protein N(6)-(lipoyl)lysine from lipoate: step 2/2.</text>
</comment>
<dbReference type="EMBL" id="KB932213">
    <property type="protein sequence ID" value="KCV67769.1"/>
    <property type="molecule type" value="Genomic_DNA"/>
</dbReference>
<accession>A0A058Z0H0</accession>
<organism evidence="4">
    <name type="scientific">Fonticula alba</name>
    <name type="common">Slime mold</name>
    <dbReference type="NCBI Taxonomy" id="691883"/>
    <lineage>
        <taxon>Eukaryota</taxon>
        <taxon>Rotosphaerida</taxon>
        <taxon>Fonticulaceae</taxon>
        <taxon>Fonticula</taxon>
    </lineage>
</organism>
<dbReference type="InterPro" id="IPR004143">
    <property type="entry name" value="BPL_LPL_catalytic"/>
</dbReference>
<evidence type="ECO:0000313" key="5">
    <source>
        <dbReference type="Proteomes" id="UP000030693"/>
    </source>
</evidence>
<dbReference type="GO" id="GO:0009249">
    <property type="term" value="P:protein lipoylation"/>
    <property type="evidence" value="ECO:0007669"/>
    <property type="project" value="InterPro"/>
</dbReference>
<dbReference type="GO" id="GO:0017118">
    <property type="term" value="F:lipoyltransferase activity"/>
    <property type="evidence" value="ECO:0007669"/>
    <property type="project" value="TreeGrafter"/>
</dbReference>
<gene>
    <name evidence="4" type="ORF">H696_05712</name>
</gene>
<dbReference type="PANTHER" id="PTHR12561:SF3">
    <property type="entry name" value="LIPOYLTRANSFERASE 1, MITOCHONDRIAL"/>
    <property type="match status" value="1"/>
</dbReference>
<dbReference type="NCBIfam" id="TIGR00545">
    <property type="entry name" value="lipoyltrans"/>
    <property type="match status" value="1"/>
</dbReference>
<name>A0A058Z0H0_FONAL</name>
<evidence type="ECO:0000313" key="4">
    <source>
        <dbReference type="EMBL" id="KCV67769.1"/>
    </source>
</evidence>
<dbReference type="OrthoDB" id="201621at2759"/>
<dbReference type="eggNOG" id="KOG3159">
    <property type="taxonomic scope" value="Eukaryota"/>
</dbReference>
<feature type="domain" description="BPL/LPL catalytic" evidence="3">
    <location>
        <begin position="90"/>
        <end position="290"/>
    </location>
</feature>
<dbReference type="PANTHER" id="PTHR12561">
    <property type="entry name" value="LIPOATE-PROTEIN LIGASE"/>
    <property type="match status" value="1"/>
</dbReference>
<dbReference type="OMA" id="NFASWDW"/>